<dbReference type="AlphaFoldDB" id="A0A1A7Y9F5"/>
<name>A0A1A7Y9F5_9TELE</name>
<protein>
    <submittedName>
        <fullName evidence="2">Secretory carrier membrane protein 5</fullName>
    </submittedName>
</protein>
<feature type="region of interest" description="Disordered" evidence="1">
    <location>
        <begin position="1"/>
        <end position="20"/>
    </location>
</feature>
<sequence>CSRPAPTCAGLDPSTKPSSGWRTHPQSFNLYPCEALQNSIALTDFFCLHTLKCFTSTIICVNKSSQEEKLNLAGPAWKKEAGVNEGLIFSQDRQLFQLHAVLLCVHGPSWDQHHPEHRNPRMGSVVRVTAGFSMKDLCNL</sequence>
<accession>A0A1A7Y9F5</accession>
<gene>
    <name evidence="2" type="primary">SCAMP5</name>
</gene>
<organism evidence="2">
    <name type="scientific">Iconisemion striatum</name>
    <dbReference type="NCBI Taxonomy" id="60296"/>
    <lineage>
        <taxon>Eukaryota</taxon>
        <taxon>Metazoa</taxon>
        <taxon>Chordata</taxon>
        <taxon>Craniata</taxon>
        <taxon>Vertebrata</taxon>
        <taxon>Euteleostomi</taxon>
        <taxon>Actinopterygii</taxon>
        <taxon>Neopterygii</taxon>
        <taxon>Teleostei</taxon>
        <taxon>Neoteleostei</taxon>
        <taxon>Acanthomorphata</taxon>
        <taxon>Ovalentaria</taxon>
        <taxon>Atherinomorphae</taxon>
        <taxon>Cyprinodontiformes</taxon>
        <taxon>Nothobranchiidae</taxon>
        <taxon>Iconisemion</taxon>
    </lineage>
</organism>
<reference evidence="2" key="1">
    <citation type="submission" date="2016-05" db="EMBL/GenBank/DDBJ databases">
        <authorList>
            <person name="Lavstsen T."/>
            <person name="Jespersen J.S."/>
        </authorList>
    </citation>
    <scope>NUCLEOTIDE SEQUENCE</scope>
    <source>
        <tissue evidence="2">Brain</tissue>
    </source>
</reference>
<reference evidence="2" key="2">
    <citation type="submission" date="2016-06" db="EMBL/GenBank/DDBJ databases">
        <title>The genome of a short-lived fish provides insights into sex chromosome evolution and the genetic control of aging.</title>
        <authorList>
            <person name="Reichwald K."/>
            <person name="Felder M."/>
            <person name="Petzold A."/>
            <person name="Koch P."/>
            <person name="Groth M."/>
            <person name="Platzer M."/>
        </authorList>
    </citation>
    <scope>NUCLEOTIDE SEQUENCE</scope>
    <source>
        <tissue evidence="2">Brain</tissue>
    </source>
</reference>
<evidence type="ECO:0000256" key="1">
    <source>
        <dbReference type="SAM" id="MobiDB-lite"/>
    </source>
</evidence>
<proteinExistence type="predicted"/>
<evidence type="ECO:0000313" key="2">
    <source>
        <dbReference type="EMBL" id="SBP26575.1"/>
    </source>
</evidence>
<dbReference type="EMBL" id="HADX01004343">
    <property type="protein sequence ID" value="SBP26575.1"/>
    <property type="molecule type" value="Transcribed_RNA"/>
</dbReference>
<feature type="non-terminal residue" evidence="2">
    <location>
        <position position="1"/>
    </location>
</feature>
<dbReference type="EMBL" id="HADW01004819">
    <property type="protein sequence ID" value="SBP06219.1"/>
    <property type="molecule type" value="Transcribed_RNA"/>
</dbReference>
<feature type="non-terminal residue" evidence="2">
    <location>
        <position position="140"/>
    </location>
</feature>